<keyword evidence="4" id="KW-1185">Reference proteome</keyword>
<dbReference type="Gene3D" id="3.30.470.20">
    <property type="entry name" value="ATP-grasp fold, B domain"/>
    <property type="match status" value="1"/>
</dbReference>
<proteinExistence type="predicted"/>
<accession>H3S9T7</accession>
<keyword evidence="1" id="KW-0067">ATP-binding</keyword>
<dbReference type="InterPro" id="IPR003806">
    <property type="entry name" value="ATP-grasp_PylC-type"/>
</dbReference>
<feature type="domain" description="ATP-grasp" evidence="2">
    <location>
        <begin position="115"/>
        <end position="286"/>
    </location>
</feature>
<name>H3S9T7_9BACL</name>
<dbReference type="GO" id="GO:0005524">
    <property type="term" value="F:ATP binding"/>
    <property type="evidence" value="ECO:0007669"/>
    <property type="project" value="UniProtKB-UniRule"/>
</dbReference>
<sequence>MKTILFTAMGRRVQLLRYFVNNGFRVVGVDSNIGESAARFVVDKSYQMPRFPSEGYIERLMHICIEEKVSYLVPLYEPELELLSINKNEFLEIGVKVIVSDVNTLQTVLDKYALYKWFRSNGILTPRTILPSSNKHLLEGKWVIKPRKGMGSKDVYFACGKAAIDENVKKVKSPIIQEFISGQEYSIDAYVSHFNKVLSIVPRLRIEVRAGEVSKSLTCYDEIIQNETLNLLKLGNFFGPVTIQGIKCHQTGRFYFIEINPRFGGGVPLSIEAGIPYAEFISDSGYIENESISPFTDGLKMLRYDEAYFIKT</sequence>
<dbReference type="Gene3D" id="3.40.50.20">
    <property type="match status" value="1"/>
</dbReference>
<evidence type="ECO:0000313" key="4">
    <source>
        <dbReference type="Proteomes" id="UP000003900"/>
    </source>
</evidence>
<dbReference type="STRING" id="1131935.PDENDC454_01350"/>
<dbReference type="Proteomes" id="UP000003900">
    <property type="component" value="Unassembled WGS sequence"/>
</dbReference>
<dbReference type="SUPFAM" id="SSF56059">
    <property type="entry name" value="Glutathione synthetase ATP-binding domain-like"/>
    <property type="match status" value="1"/>
</dbReference>
<dbReference type="InterPro" id="IPR013815">
    <property type="entry name" value="ATP_grasp_subdomain_1"/>
</dbReference>
<reference evidence="3 4" key="1">
    <citation type="journal article" date="2012" name="J. Bacteriol.">
        <title>Genome Sequence of the Pattern-Forming Social Bacterium Paenibacillus dendritiformis C454 Chiral Morphotype.</title>
        <authorList>
            <person name="Sirota-Madi A."/>
            <person name="Olender T."/>
            <person name="Helman Y."/>
            <person name="Brainis I."/>
            <person name="Finkelshtein A."/>
            <person name="Roth D."/>
            <person name="Hagai E."/>
            <person name="Leshkowitz D."/>
            <person name="Brodsky L."/>
            <person name="Galatenko V."/>
            <person name="Nikolaev V."/>
            <person name="Gutnick D.L."/>
            <person name="Lancet D."/>
            <person name="Ben-Jacob E."/>
        </authorList>
    </citation>
    <scope>NUCLEOTIDE SEQUENCE [LARGE SCALE GENOMIC DNA]</scope>
    <source>
        <strain evidence="3 4">C454</strain>
    </source>
</reference>
<dbReference type="Pfam" id="PF02655">
    <property type="entry name" value="ATP-grasp_3"/>
    <property type="match status" value="1"/>
</dbReference>
<gene>
    <name evidence="3" type="ORF">PDENDC454_01350</name>
</gene>
<dbReference type="GO" id="GO:0046872">
    <property type="term" value="F:metal ion binding"/>
    <property type="evidence" value="ECO:0007669"/>
    <property type="project" value="InterPro"/>
</dbReference>
<dbReference type="InterPro" id="IPR011761">
    <property type="entry name" value="ATP-grasp"/>
</dbReference>
<evidence type="ECO:0000256" key="1">
    <source>
        <dbReference type="PROSITE-ProRule" id="PRU00409"/>
    </source>
</evidence>
<dbReference type="Pfam" id="PF21360">
    <property type="entry name" value="PylC-like_N"/>
    <property type="match status" value="1"/>
</dbReference>
<protein>
    <submittedName>
        <fullName evidence="3">Carbamoyl phosphate synthase-like protein</fullName>
    </submittedName>
</protein>
<keyword evidence="1" id="KW-0547">Nucleotide-binding</keyword>
<dbReference type="PATRIC" id="fig|1131935.3.peg.256"/>
<dbReference type="Gene3D" id="3.30.1490.20">
    <property type="entry name" value="ATP-grasp fold, A domain"/>
    <property type="match status" value="1"/>
</dbReference>
<dbReference type="AlphaFoldDB" id="H3S9T7"/>
<dbReference type="InterPro" id="IPR048764">
    <property type="entry name" value="PylC_N"/>
</dbReference>
<evidence type="ECO:0000259" key="2">
    <source>
        <dbReference type="PROSITE" id="PS50975"/>
    </source>
</evidence>
<dbReference type="PROSITE" id="PS50975">
    <property type="entry name" value="ATP_GRASP"/>
    <property type="match status" value="1"/>
</dbReference>
<organism evidence="3 4">
    <name type="scientific">Paenibacillus dendritiformis C454</name>
    <dbReference type="NCBI Taxonomy" id="1131935"/>
    <lineage>
        <taxon>Bacteria</taxon>
        <taxon>Bacillati</taxon>
        <taxon>Bacillota</taxon>
        <taxon>Bacilli</taxon>
        <taxon>Bacillales</taxon>
        <taxon>Paenibacillaceae</taxon>
        <taxon>Paenibacillus</taxon>
    </lineage>
</organism>
<dbReference type="OrthoDB" id="9803907at2"/>
<comment type="caution">
    <text evidence="3">The sequence shown here is derived from an EMBL/GenBank/DDBJ whole genome shotgun (WGS) entry which is preliminary data.</text>
</comment>
<dbReference type="EMBL" id="AHKH01000002">
    <property type="protein sequence ID" value="EHQ64205.1"/>
    <property type="molecule type" value="Genomic_DNA"/>
</dbReference>
<dbReference type="RefSeq" id="WP_006674778.1">
    <property type="nucleotide sequence ID" value="NZ_AHKH01000002.1"/>
</dbReference>
<evidence type="ECO:0000313" key="3">
    <source>
        <dbReference type="EMBL" id="EHQ64205.1"/>
    </source>
</evidence>